<feature type="compositionally biased region" description="Low complexity" evidence="1">
    <location>
        <begin position="272"/>
        <end position="302"/>
    </location>
</feature>
<dbReference type="SUPFAM" id="SSF56436">
    <property type="entry name" value="C-type lectin-like"/>
    <property type="match status" value="1"/>
</dbReference>
<feature type="compositionally biased region" description="Polar residues" evidence="1">
    <location>
        <begin position="534"/>
        <end position="552"/>
    </location>
</feature>
<evidence type="ECO:0000256" key="1">
    <source>
        <dbReference type="SAM" id="MobiDB-lite"/>
    </source>
</evidence>
<keyword evidence="3" id="KW-1185">Reference proteome</keyword>
<comment type="caution">
    <text evidence="2">The sequence shown here is derived from an EMBL/GenBank/DDBJ whole genome shotgun (WGS) entry which is preliminary data.</text>
</comment>
<feature type="compositionally biased region" description="Polar residues" evidence="1">
    <location>
        <begin position="304"/>
        <end position="314"/>
    </location>
</feature>
<gene>
    <name evidence="2" type="ORF">JHL22_04920</name>
</gene>
<feature type="region of interest" description="Disordered" evidence="1">
    <location>
        <begin position="152"/>
        <end position="196"/>
    </location>
</feature>
<name>A0ABS1EF15_9BURK</name>
<sequence length="688" mass="71080">MTLKTVTVTGQIYNPDGTPAAGVEGYATLNRPETDNGIVIPTSTFIKADADGKFSIQLWPNARGSGQSQYIVRAYTRRASVLNLVIVVPDVDVPVVITDIAIAQPYPPIDQSLQALLDVQAASVIAQAAKVDAESSADAAFASEEAAALSESNAGQSAQTAGTKAQEAGASAQSALESKNAAALSEQNAGEAKDDAVVAKDKAEAWADNPVDAEVEAGRYSAKHHAIKADQSALSAAQSKADSETAKGIAEEKALAASGSATAAGQSASNAAGSALSANEDRAAAQQSAGQADGSADDAAASKTKAQQWASNPENAPVEGGLYSALHYANKASASATTAGQKADAAALSESNANDSKLAAKQSEDNAKASEENAAISLQTAQEIAIGLSAYAIPGQVVKTTPGGQVTYLFRQPAYNLEDVAPGGELGTGLHPAFLFNGTPAREIFIGAYPGAMVNGEIVCQPGRDPRVSRTFDQSRAECQALGAGWDIMSNWDWSAIALWCMANGFQPRGNTNYGRSHANRWETGTRVVDAVPGSSTNTNGRTLTGSGPATWSHNNTPSGIHDLAGNVGEFNSGLILDNNIFKIAPDNGIYLESEFIDTAYAAAENGTFSTRPYTDPPLILKRGLVVPASASLAPVGYFYKNAEGLRFASRGGSFFSGPFGGAGAMDFRDSRANAGTGIGFRPRFRVI</sequence>
<feature type="region of interest" description="Disordered" evidence="1">
    <location>
        <begin position="532"/>
        <end position="552"/>
    </location>
</feature>
<evidence type="ECO:0000313" key="2">
    <source>
        <dbReference type="EMBL" id="MBK1780552.1"/>
    </source>
</evidence>
<accession>A0ABS1EF15</accession>
<protein>
    <recommendedName>
        <fullName evidence="4">Sulfatase-modifying factor enzyme domain-containing protein</fullName>
    </recommendedName>
</protein>
<dbReference type="RefSeq" id="WP_200234544.1">
    <property type="nucleotide sequence ID" value="NZ_JAENGP010000004.1"/>
</dbReference>
<organism evidence="2 3">
    <name type="scientific">Advenella mandrilli</name>
    <dbReference type="NCBI Taxonomy" id="2800330"/>
    <lineage>
        <taxon>Bacteria</taxon>
        <taxon>Pseudomonadati</taxon>
        <taxon>Pseudomonadota</taxon>
        <taxon>Betaproteobacteria</taxon>
        <taxon>Burkholderiales</taxon>
        <taxon>Alcaligenaceae</taxon>
    </lineage>
</organism>
<proteinExistence type="predicted"/>
<feature type="region of interest" description="Disordered" evidence="1">
    <location>
        <begin position="272"/>
        <end position="315"/>
    </location>
</feature>
<evidence type="ECO:0000313" key="3">
    <source>
        <dbReference type="Proteomes" id="UP000635316"/>
    </source>
</evidence>
<dbReference type="EMBL" id="JAENGP010000004">
    <property type="protein sequence ID" value="MBK1780552.1"/>
    <property type="molecule type" value="Genomic_DNA"/>
</dbReference>
<dbReference type="InterPro" id="IPR016187">
    <property type="entry name" value="CTDL_fold"/>
</dbReference>
<dbReference type="Proteomes" id="UP000635316">
    <property type="component" value="Unassembled WGS sequence"/>
</dbReference>
<reference evidence="2 3" key="1">
    <citation type="submission" date="2020-12" db="EMBL/GenBank/DDBJ databases">
        <authorList>
            <person name="Lu T."/>
            <person name="Wang Q."/>
            <person name="Han X."/>
        </authorList>
    </citation>
    <scope>NUCLEOTIDE SEQUENCE [LARGE SCALE GENOMIC DNA]</scope>
    <source>
        <strain evidence="2 3">WQ 585</strain>
    </source>
</reference>
<evidence type="ECO:0008006" key="4">
    <source>
        <dbReference type="Google" id="ProtNLM"/>
    </source>
</evidence>